<accession>A0A1K2H3B5</accession>
<reference evidence="2 3" key="1">
    <citation type="submission" date="2016-11" db="EMBL/GenBank/DDBJ databases">
        <authorList>
            <person name="Jaros S."/>
            <person name="Januszkiewicz K."/>
            <person name="Wedrychowicz H."/>
        </authorList>
    </citation>
    <scope>NUCLEOTIDE SEQUENCE [LARGE SCALE GENOMIC DNA]</scope>
    <source>
        <strain evidence="2 3">DSM 18899</strain>
    </source>
</reference>
<dbReference type="RefSeq" id="WP_072426652.1">
    <property type="nucleotide sequence ID" value="NZ_FPKR01000001.1"/>
</dbReference>
<name>A0A1K2H3B5_9NEIS</name>
<evidence type="ECO:0000313" key="2">
    <source>
        <dbReference type="EMBL" id="SFZ70182.1"/>
    </source>
</evidence>
<protein>
    <submittedName>
        <fullName evidence="2">Uncharacterized protein</fullName>
    </submittedName>
</protein>
<dbReference type="Proteomes" id="UP000186513">
    <property type="component" value="Unassembled WGS sequence"/>
</dbReference>
<keyword evidence="3" id="KW-1185">Reference proteome</keyword>
<dbReference type="InterPro" id="IPR029455">
    <property type="entry name" value="GHL15"/>
</dbReference>
<dbReference type="EMBL" id="FPKR01000001">
    <property type="protein sequence ID" value="SFZ70182.1"/>
    <property type="molecule type" value="Genomic_DNA"/>
</dbReference>
<dbReference type="AlphaFoldDB" id="A0A1K2H3B5"/>
<organism evidence="2 3">
    <name type="scientific">Chitinimonas taiwanensis DSM 18899</name>
    <dbReference type="NCBI Taxonomy" id="1121279"/>
    <lineage>
        <taxon>Bacteria</taxon>
        <taxon>Pseudomonadati</taxon>
        <taxon>Pseudomonadota</taxon>
        <taxon>Betaproteobacteria</taxon>
        <taxon>Neisseriales</taxon>
        <taxon>Chitinibacteraceae</taxon>
        <taxon>Chitinimonas</taxon>
    </lineage>
</organism>
<feature type="chain" id="PRO_5012182401" evidence="1">
    <location>
        <begin position="20"/>
        <end position="459"/>
    </location>
</feature>
<keyword evidence="1" id="KW-0732">Signal</keyword>
<sequence>MPITSLRLGLALLPLAVPAALSLEPKDPGSNARLVIVYQYPVDARNAQPVADERVPALFEKLVYARNQMRAKLPSYRSQGWRGQSLVYLNFSGIAARSNLHSQPGVPCTTADWQFQGYQNRPAMDRGDFCEIISAIHTGQALADYPDIYPDESWFVHGTDGRRIVSLSGANSAAGYEYRTNPAAPGWREYVARRALRELSGAPNHQAAVGDYPPAQTGIFLDNIERTLHKFNRGLFVPNGWPVEYRDAAGQPRHADYAAAIAGLAARTRAVLTARDPSYHLWGNLGDEQNWAPYQAGQSLNGAMIESFALRWGGEGPWSVPVLLQQLETVAHWQADKVGSLPRQAMLAAPTRFGDPAKLAREARFAYGMYLLVAQGTDTVFNLHDSEGGGQRYERFLNCPDYALELGAPTGPYSIDPVLANGLPHDTVLRRGFSAGEVVVNLSQGTASLPGMQEACRLD</sequence>
<proteinExistence type="predicted"/>
<evidence type="ECO:0000256" key="1">
    <source>
        <dbReference type="SAM" id="SignalP"/>
    </source>
</evidence>
<gene>
    <name evidence="2" type="ORF">SAMN02745887_00090</name>
</gene>
<evidence type="ECO:0000313" key="3">
    <source>
        <dbReference type="Proteomes" id="UP000186513"/>
    </source>
</evidence>
<feature type="signal peptide" evidence="1">
    <location>
        <begin position="1"/>
        <end position="19"/>
    </location>
</feature>
<dbReference type="Pfam" id="PF14885">
    <property type="entry name" value="GHL15"/>
    <property type="match status" value="1"/>
</dbReference>
<dbReference type="OrthoDB" id="146626at2"/>